<feature type="chain" id="PRO_5041743793" description="SCP domain-containing protein" evidence="1">
    <location>
        <begin position="22"/>
        <end position="196"/>
    </location>
</feature>
<keyword evidence="3" id="KW-1185">Reference proteome</keyword>
<name>A0AA85J329_TRIRE</name>
<evidence type="ECO:0000313" key="3">
    <source>
        <dbReference type="Proteomes" id="UP000050795"/>
    </source>
</evidence>
<reference evidence="3" key="1">
    <citation type="submission" date="2022-06" db="EMBL/GenBank/DDBJ databases">
        <authorList>
            <person name="Berger JAMES D."/>
            <person name="Berger JAMES D."/>
        </authorList>
    </citation>
    <scope>NUCLEOTIDE SEQUENCE [LARGE SCALE GENOMIC DNA]</scope>
</reference>
<dbReference type="InterPro" id="IPR001283">
    <property type="entry name" value="CRISP-related"/>
</dbReference>
<organism evidence="3 4">
    <name type="scientific">Trichobilharzia regenti</name>
    <name type="common">Nasal bird schistosome</name>
    <dbReference type="NCBI Taxonomy" id="157069"/>
    <lineage>
        <taxon>Eukaryota</taxon>
        <taxon>Metazoa</taxon>
        <taxon>Spiralia</taxon>
        <taxon>Lophotrochozoa</taxon>
        <taxon>Platyhelminthes</taxon>
        <taxon>Trematoda</taxon>
        <taxon>Digenea</taxon>
        <taxon>Strigeidida</taxon>
        <taxon>Schistosomatoidea</taxon>
        <taxon>Schistosomatidae</taxon>
        <taxon>Trichobilharzia</taxon>
    </lineage>
</organism>
<dbReference type="PRINTS" id="PR00838">
    <property type="entry name" value="V5ALLERGEN"/>
</dbReference>
<reference evidence="4" key="2">
    <citation type="submission" date="2023-11" db="UniProtKB">
        <authorList>
            <consortium name="WormBaseParasite"/>
        </authorList>
    </citation>
    <scope>IDENTIFICATION</scope>
</reference>
<dbReference type="CDD" id="cd05380">
    <property type="entry name" value="CAP_euk"/>
    <property type="match status" value="1"/>
</dbReference>
<dbReference type="Proteomes" id="UP000050795">
    <property type="component" value="Unassembled WGS sequence"/>
</dbReference>
<evidence type="ECO:0000259" key="2">
    <source>
        <dbReference type="SMART" id="SM00198"/>
    </source>
</evidence>
<dbReference type="Pfam" id="PF00188">
    <property type="entry name" value="CAP"/>
    <property type="match status" value="1"/>
</dbReference>
<dbReference type="SMART" id="SM00198">
    <property type="entry name" value="SCP"/>
    <property type="match status" value="1"/>
</dbReference>
<evidence type="ECO:0000256" key="1">
    <source>
        <dbReference type="SAM" id="SignalP"/>
    </source>
</evidence>
<evidence type="ECO:0000313" key="4">
    <source>
        <dbReference type="WBParaSite" id="TREG1_127300.1"/>
    </source>
</evidence>
<sequence>MQLIQWFILTIISLVSIKADGNKDWTLEDAELLALHNAYRQRLRYGRLLGQPRAMEMPDLRWSFELANISKSWASTCQSYPSNITMRGRTLWTYVGQNVAVSTNVRDAVASWFNEYSNYDFQQNKCNENKKCANYKQVVFSQTLQVGCAHKKCDNFKAPYNIVVVCTYGPGGKYFSRRPYTASSEQRDQVNLFYEY</sequence>
<feature type="signal peptide" evidence="1">
    <location>
        <begin position="1"/>
        <end position="21"/>
    </location>
</feature>
<dbReference type="SUPFAM" id="SSF55797">
    <property type="entry name" value="PR-1-like"/>
    <property type="match status" value="1"/>
</dbReference>
<dbReference type="PANTHER" id="PTHR10334">
    <property type="entry name" value="CYSTEINE-RICH SECRETORY PROTEIN-RELATED"/>
    <property type="match status" value="1"/>
</dbReference>
<accession>A0AA85J329</accession>
<proteinExistence type="predicted"/>
<keyword evidence="1" id="KW-0732">Signal</keyword>
<dbReference type="PRINTS" id="PR00837">
    <property type="entry name" value="V5TPXLIKE"/>
</dbReference>
<dbReference type="AlphaFoldDB" id="A0AA85J329"/>
<dbReference type="InterPro" id="IPR014044">
    <property type="entry name" value="CAP_dom"/>
</dbReference>
<dbReference type="InterPro" id="IPR035940">
    <property type="entry name" value="CAP_sf"/>
</dbReference>
<dbReference type="WBParaSite" id="TREG1_127300.1">
    <property type="protein sequence ID" value="TREG1_127300.1"/>
    <property type="gene ID" value="TREG1_127300"/>
</dbReference>
<feature type="domain" description="SCP" evidence="2">
    <location>
        <begin position="27"/>
        <end position="176"/>
    </location>
</feature>
<dbReference type="Gene3D" id="3.40.33.10">
    <property type="entry name" value="CAP"/>
    <property type="match status" value="1"/>
</dbReference>
<dbReference type="InterPro" id="IPR002413">
    <property type="entry name" value="V5_allergen-like"/>
</dbReference>
<protein>
    <recommendedName>
        <fullName evidence="2">SCP domain-containing protein</fullName>
    </recommendedName>
</protein>